<sequence length="258" mass="29144">MKKLLAANGFWVTDSTDQENDSVVHDRAELTLFLGQQFAGPCQNMLGSLQAMASTAAKDFPTNQQQQMMQVPRGPFVQVYNKLAQAGLINWQEESKHIQFCSEDACRYLAGLWLEELTYLQALQCGFEQVAMSVEGVWGTKMDQHRALMQGRSDKGKNNEFDLLICHKNQLLIIECKARFWGADGKQQGVSNDQDTLHKLDTLGKKLGGLYARNLLISAYEVNTSMVNRAKDNRIQVCDRVNANKIKQCLYELKQAMD</sequence>
<comment type="caution">
    <text evidence="2">The sequence shown here is derived from an EMBL/GenBank/DDBJ whole genome shotgun (WGS) entry which is preliminary data.</text>
</comment>
<dbReference type="InterPro" id="IPR015093">
    <property type="entry name" value="Card1_endonucl_dom"/>
</dbReference>
<evidence type="ECO:0000313" key="3">
    <source>
        <dbReference type="Proteomes" id="UP000075349"/>
    </source>
</evidence>
<name>A0A151JKS7_9VIBR</name>
<dbReference type="GO" id="GO:0003676">
    <property type="term" value="F:nucleic acid binding"/>
    <property type="evidence" value="ECO:0007669"/>
    <property type="project" value="InterPro"/>
</dbReference>
<dbReference type="InterPro" id="IPR011856">
    <property type="entry name" value="tRNA_endonuc-like_dom_sf"/>
</dbReference>
<dbReference type="Gene3D" id="3.40.1350.10">
    <property type="match status" value="1"/>
</dbReference>
<evidence type="ECO:0000259" key="1">
    <source>
        <dbReference type="Pfam" id="PF09002"/>
    </source>
</evidence>
<dbReference type="AlphaFoldDB" id="A0A151JKS7"/>
<dbReference type="SUPFAM" id="SSF52980">
    <property type="entry name" value="Restriction endonuclease-like"/>
    <property type="match status" value="1"/>
</dbReference>
<proteinExistence type="predicted"/>
<dbReference type="Pfam" id="PF09002">
    <property type="entry name" value="Card1_endonuc"/>
    <property type="match status" value="1"/>
</dbReference>
<evidence type="ECO:0000313" key="2">
    <source>
        <dbReference type="EMBL" id="KYN26262.1"/>
    </source>
</evidence>
<protein>
    <recommendedName>
        <fullName evidence="1">Card1 endonuclease domain-containing protein</fullName>
    </recommendedName>
</protein>
<gene>
    <name evidence="2" type="ORF">AUQ44_14285</name>
</gene>
<reference evidence="3" key="1">
    <citation type="submission" date="2015-12" db="EMBL/GenBank/DDBJ databases">
        <authorList>
            <person name="Tarr C.L."/>
            <person name="Gladney L.M."/>
        </authorList>
    </citation>
    <scope>NUCLEOTIDE SEQUENCE [LARGE SCALE GENOMIC DNA]</scope>
    <source>
        <strain evidence="3">2756-81</strain>
    </source>
</reference>
<dbReference type="InterPro" id="IPR011335">
    <property type="entry name" value="Restrct_endonuc-II-like"/>
</dbReference>
<dbReference type="Gene3D" id="1.10.10.680">
    <property type="entry name" value="Hypothetical protein VC1899 (Restriction endonuclease-like)"/>
    <property type="match status" value="1"/>
</dbReference>
<feature type="domain" description="Card1 endonuclease" evidence="1">
    <location>
        <begin position="103"/>
        <end position="255"/>
    </location>
</feature>
<organism evidence="2 3">
    <name type="scientific">Vibrio cidicii</name>
    <dbReference type="NCBI Taxonomy" id="1763883"/>
    <lineage>
        <taxon>Bacteria</taxon>
        <taxon>Pseudomonadati</taxon>
        <taxon>Pseudomonadota</taxon>
        <taxon>Gammaproteobacteria</taxon>
        <taxon>Vibrionales</taxon>
        <taxon>Vibrionaceae</taxon>
        <taxon>Vibrio</taxon>
    </lineage>
</organism>
<dbReference type="EMBL" id="LOMK01000001">
    <property type="protein sequence ID" value="KYN26262.1"/>
    <property type="molecule type" value="Genomic_DNA"/>
</dbReference>
<dbReference type="Proteomes" id="UP000075349">
    <property type="component" value="Unassembled WGS sequence"/>
</dbReference>
<accession>A0A151JKS7</accession>